<organism evidence="2 3">
    <name type="scientific">Bos mutus</name>
    <name type="common">wild yak</name>
    <dbReference type="NCBI Taxonomy" id="72004"/>
    <lineage>
        <taxon>Eukaryota</taxon>
        <taxon>Metazoa</taxon>
        <taxon>Chordata</taxon>
        <taxon>Craniata</taxon>
        <taxon>Vertebrata</taxon>
        <taxon>Euteleostomi</taxon>
        <taxon>Mammalia</taxon>
        <taxon>Eutheria</taxon>
        <taxon>Laurasiatheria</taxon>
        <taxon>Artiodactyla</taxon>
        <taxon>Ruminantia</taxon>
        <taxon>Pecora</taxon>
        <taxon>Bovidae</taxon>
        <taxon>Bovinae</taxon>
        <taxon>Bos</taxon>
    </lineage>
</organism>
<protein>
    <submittedName>
        <fullName evidence="2">Uncharacterized protein</fullName>
    </submittedName>
</protein>
<sequence>MERHSGPLCGAETQIGDGEGTLHGGIREEGRKVTLRNTGTVKDLERQYLVQSTQSPPFLDVAVPRAPGDQVIITVAHAGPWPLLTARRWCQTKPKSKLNQPSHLISREDFIPKASDSKHFHKPREQLCGEKTP</sequence>
<evidence type="ECO:0000313" key="3">
    <source>
        <dbReference type="Proteomes" id="UP000322234"/>
    </source>
</evidence>
<reference evidence="2" key="1">
    <citation type="submission" date="2019-10" db="EMBL/GenBank/DDBJ databases">
        <title>The sequence and de novo assembly of the wild yak genome.</title>
        <authorList>
            <person name="Liu Y."/>
        </authorList>
    </citation>
    <scope>NUCLEOTIDE SEQUENCE [LARGE SCALE GENOMIC DNA]</scope>
    <source>
        <strain evidence="2">WY2019</strain>
    </source>
</reference>
<dbReference type="AlphaFoldDB" id="A0A6B0R469"/>
<name>A0A6B0R469_9CETA</name>
<dbReference type="Proteomes" id="UP000322234">
    <property type="component" value="Unassembled WGS sequence"/>
</dbReference>
<comment type="caution">
    <text evidence="2">The sequence shown here is derived from an EMBL/GenBank/DDBJ whole genome shotgun (WGS) entry which is preliminary data.</text>
</comment>
<evidence type="ECO:0000313" key="2">
    <source>
        <dbReference type="EMBL" id="MXQ84989.1"/>
    </source>
</evidence>
<feature type="region of interest" description="Disordered" evidence="1">
    <location>
        <begin position="1"/>
        <end position="25"/>
    </location>
</feature>
<feature type="region of interest" description="Disordered" evidence="1">
    <location>
        <begin position="94"/>
        <end position="133"/>
    </location>
</feature>
<dbReference type="EMBL" id="VBQZ03000024">
    <property type="protein sequence ID" value="MXQ84989.1"/>
    <property type="molecule type" value="Genomic_DNA"/>
</dbReference>
<proteinExistence type="predicted"/>
<feature type="compositionally biased region" description="Basic and acidic residues" evidence="1">
    <location>
        <begin position="105"/>
        <end position="133"/>
    </location>
</feature>
<evidence type="ECO:0000256" key="1">
    <source>
        <dbReference type="SAM" id="MobiDB-lite"/>
    </source>
</evidence>
<gene>
    <name evidence="2" type="ORF">E5288_WYG004227</name>
</gene>
<accession>A0A6B0R469</accession>
<keyword evidence="3" id="KW-1185">Reference proteome</keyword>